<organism evidence="2 3">
    <name type="scientific">Halospina denitrificans</name>
    <dbReference type="NCBI Taxonomy" id="332522"/>
    <lineage>
        <taxon>Bacteria</taxon>
        <taxon>Pseudomonadati</taxon>
        <taxon>Pseudomonadota</taxon>
        <taxon>Gammaproteobacteria</taxon>
        <taxon>Halospina</taxon>
    </lineage>
</organism>
<feature type="region of interest" description="Disordered" evidence="1">
    <location>
        <begin position="40"/>
        <end position="89"/>
    </location>
</feature>
<dbReference type="AlphaFoldDB" id="A0A4V6Q2P4"/>
<dbReference type="Pfam" id="PF09526">
    <property type="entry name" value="DUF2387"/>
    <property type="match status" value="1"/>
</dbReference>
<comment type="caution">
    <text evidence="2">The sequence shown here is derived from an EMBL/GenBank/DDBJ whole genome shotgun (WGS) entry which is preliminary data.</text>
</comment>
<dbReference type="Proteomes" id="UP000295830">
    <property type="component" value="Unassembled WGS sequence"/>
</dbReference>
<keyword evidence="3" id="KW-1185">Reference proteome</keyword>
<accession>A0A4V6Q2P4</accession>
<name>A0A4V6Q2P4_9GAMM</name>
<evidence type="ECO:0000256" key="1">
    <source>
        <dbReference type="SAM" id="MobiDB-lite"/>
    </source>
</evidence>
<protein>
    <submittedName>
        <fullName evidence="2">Uncharacterized protein</fullName>
    </submittedName>
</protein>
<proteinExistence type="predicted"/>
<feature type="compositionally biased region" description="Basic and acidic residues" evidence="1">
    <location>
        <begin position="63"/>
        <end position="72"/>
    </location>
</feature>
<dbReference type="EMBL" id="SOAX01000001">
    <property type="protein sequence ID" value="TDT44098.1"/>
    <property type="molecule type" value="Genomic_DNA"/>
</dbReference>
<sequence length="89" mass="10045">MKKRFIAGAVCPRCSAMDRIVMFTTDEGTFRECVECGYEDRQPDAEDMTPTPEMETRVTPGEEPDRPRKDDTPQPVRILPGTSGGDREH</sequence>
<dbReference type="NCBIfam" id="TIGR02443">
    <property type="entry name" value="YheV family putative zinc ribbon protein"/>
    <property type="match status" value="1"/>
</dbReference>
<dbReference type="InterPro" id="IPR012658">
    <property type="entry name" value="YheV"/>
</dbReference>
<dbReference type="OrthoDB" id="5881059at2"/>
<dbReference type="RefSeq" id="WP_133734520.1">
    <property type="nucleotide sequence ID" value="NZ_SOAX01000001.1"/>
</dbReference>
<gene>
    <name evidence="2" type="ORF">DES49_0197</name>
</gene>
<reference evidence="2 3" key="1">
    <citation type="submission" date="2019-03" db="EMBL/GenBank/DDBJ databases">
        <title>Genomic Encyclopedia of Type Strains, Phase IV (KMG-IV): sequencing the most valuable type-strain genomes for metagenomic binning, comparative biology and taxonomic classification.</title>
        <authorList>
            <person name="Goeker M."/>
        </authorList>
    </citation>
    <scope>NUCLEOTIDE SEQUENCE [LARGE SCALE GENOMIC DNA]</scope>
    <source>
        <strain evidence="2 3">DSM 15505</strain>
    </source>
</reference>
<evidence type="ECO:0000313" key="3">
    <source>
        <dbReference type="Proteomes" id="UP000295830"/>
    </source>
</evidence>
<evidence type="ECO:0000313" key="2">
    <source>
        <dbReference type="EMBL" id="TDT44098.1"/>
    </source>
</evidence>